<keyword evidence="1 3" id="KW-0210">Decarboxylase</keyword>
<accession>A0ABS9MT25</accession>
<feature type="binding site" evidence="3">
    <location>
        <position position="342"/>
    </location>
    <ligand>
        <name>CTP</name>
        <dbReference type="ChEBI" id="CHEBI:37563"/>
    </ligand>
</feature>
<dbReference type="PANTHER" id="PTHR14359">
    <property type="entry name" value="HOMO-OLIGOMERIC FLAVIN CONTAINING CYS DECARBOXYLASE FAMILY"/>
    <property type="match status" value="1"/>
</dbReference>
<feature type="domain" description="Flavoprotein" evidence="5">
    <location>
        <begin position="8"/>
        <end position="178"/>
    </location>
</feature>
<keyword evidence="3 4" id="KW-0288">FMN</keyword>
<feature type="binding site" evidence="3">
    <location>
        <position position="338"/>
    </location>
    <ligand>
        <name>CTP</name>
        <dbReference type="ChEBI" id="CHEBI:37563"/>
    </ligand>
</feature>
<keyword evidence="3 4" id="KW-0436">Ligase</keyword>
<comment type="cofactor">
    <cofactor evidence="3">
        <name>FMN</name>
        <dbReference type="ChEBI" id="CHEBI:58210"/>
    </cofactor>
    <text evidence="3">Binds 1 FMN per subunit.</text>
</comment>
<keyword evidence="8" id="KW-1185">Reference proteome</keyword>
<comment type="pathway">
    <text evidence="3 4">Cofactor biosynthesis; coenzyme A biosynthesis; CoA from (R)-pantothenate: step 3/5.</text>
</comment>
<comment type="function">
    <text evidence="4">Catalyzes two steps in the biosynthesis of coenzyme A. In the first step cysteine is conjugated to 4'-phosphopantothenate to form 4-phosphopantothenoylcysteine, in the latter compound is decarboxylated to form 4'-phosphopantotheine.</text>
</comment>
<dbReference type="Pfam" id="PF04127">
    <property type="entry name" value="DFP"/>
    <property type="match status" value="1"/>
</dbReference>
<comment type="similarity">
    <text evidence="3 4">In the C-terminal section; belongs to the PPC synthetase family.</text>
</comment>
<evidence type="ECO:0000256" key="1">
    <source>
        <dbReference type="ARBA" id="ARBA00022793"/>
    </source>
</evidence>
<dbReference type="SUPFAM" id="SSF102645">
    <property type="entry name" value="CoaB-like"/>
    <property type="match status" value="1"/>
</dbReference>
<dbReference type="PANTHER" id="PTHR14359:SF6">
    <property type="entry name" value="PHOSPHOPANTOTHENOYLCYSTEINE DECARBOXYLASE"/>
    <property type="match status" value="1"/>
</dbReference>
<protein>
    <recommendedName>
        <fullName evidence="3">Coenzyme A biosynthesis bifunctional protein CoaBC</fullName>
    </recommendedName>
    <alternativeName>
        <fullName evidence="3">DNA/pantothenate metabolism flavoprotein</fullName>
    </alternativeName>
    <alternativeName>
        <fullName evidence="3">Phosphopantothenoylcysteine synthetase/decarboxylase</fullName>
        <shortName evidence="3">PPCS-PPCDC</shortName>
    </alternativeName>
    <domain>
        <recommendedName>
            <fullName evidence="3">Phosphopantothenoylcysteine decarboxylase</fullName>
            <shortName evidence="3">PPC decarboxylase</shortName>
            <shortName evidence="3">PPC-DC</shortName>
            <ecNumber evidence="3">4.1.1.36</ecNumber>
        </recommendedName>
        <alternativeName>
            <fullName evidence="3">CoaC</fullName>
        </alternativeName>
    </domain>
    <domain>
        <recommendedName>
            <fullName evidence="3">Phosphopantothenate--cysteine ligase</fullName>
            <ecNumber evidence="3">6.3.2.5</ecNumber>
        </recommendedName>
        <alternativeName>
            <fullName evidence="3">CoaB</fullName>
        </alternativeName>
        <alternativeName>
            <fullName evidence="3">Phosphopantothenoylcysteine synthetase</fullName>
            <shortName evidence="3">PPC synthetase</shortName>
            <shortName evidence="3">PPC-S</shortName>
        </alternativeName>
    </domain>
</protein>
<dbReference type="Gene3D" id="3.40.50.10300">
    <property type="entry name" value="CoaB-like"/>
    <property type="match status" value="1"/>
</dbReference>
<comment type="caution">
    <text evidence="7">The sequence shown here is derived from an EMBL/GenBank/DDBJ whole genome shotgun (WGS) entry which is preliminary data.</text>
</comment>
<dbReference type="InterPro" id="IPR035929">
    <property type="entry name" value="CoaB-like_sf"/>
</dbReference>
<dbReference type="InterPro" id="IPR003382">
    <property type="entry name" value="Flavoprotein"/>
</dbReference>
<comment type="catalytic activity">
    <reaction evidence="3 4">
        <text>(R)-4'-phosphopantothenate + L-cysteine + CTP = N-[(R)-4-phosphopantothenoyl]-L-cysteine + CMP + diphosphate + H(+)</text>
        <dbReference type="Rhea" id="RHEA:19397"/>
        <dbReference type="ChEBI" id="CHEBI:10986"/>
        <dbReference type="ChEBI" id="CHEBI:15378"/>
        <dbReference type="ChEBI" id="CHEBI:33019"/>
        <dbReference type="ChEBI" id="CHEBI:35235"/>
        <dbReference type="ChEBI" id="CHEBI:37563"/>
        <dbReference type="ChEBI" id="CHEBI:59458"/>
        <dbReference type="ChEBI" id="CHEBI:60377"/>
        <dbReference type="EC" id="6.3.2.5"/>
    </reaction>
</comment>
<dbReference type="SUPFAM" id="SSF52507">
    <property type="entry name" value="Homo-oligomeric flavin-containing Cys decarboxylases, HFCD"/>
    <property type="match status" value="1"/>
</dbReference>
<feature type="domain" description="DNA/pantothenate metabolism flavoprotein C-terminal" evidence="6">
    <location>
        <begin position="185"/>
        <end position="390"/>
    </location>
</feature>
<comment type="pathway">
    <text evidence="3 4">Cofactor biosynthesis; coenzyme A biosynthesis; CoA from (R)-pantothenate: step 2/5.</text>
</comment>
<feature type="region of interest" description="Phosphopantothenate--cysteine ligase" evidence="3">
    <location>
        <begin position="190"/>
        <end position="396"/>
    </location>
</feature>
<dbReference type="EMBL" id="JAKNCT010000013">
    <property type="protein sequence ID" value="MCG5031765.1"/>
    <property type="molecule type" value="Genomic_DNA"/>
</dbReference>
<comment type="similarity">
    <text evidence="3 4">In the N-terminal section; belongs to the HFCD (homo-oligomeric flavin containing Cys decarboxylase) superfamily.</text>
</comment>
<comment type="caution">
    <text evidence="3">Lacks conserved residue(s) required for the propagation of feature annotation.</text>
</comment>
<feature type="binding site" evidence="3">
    <location>
        <position position="324"/>
    </location>
    <ligand>
        <name>CTP</name>
        <dbReference type="ChEBI" id="CHEBI:37563"/>
    </ligand>
</feature>
<comment type="cofactor">
    <cofactor evidence="3">
        <name>Mg(2+)</name>
        <dbReference type="ChEBI" id="CHEBI:18420"/>
    </cofactor>
</comment>
<evidence type="ECO:0000256" key="3">
    <source>
        <dbReference type="HAMAP-Rule" id="MF_02225"/>
    </source>
</evidence>
<keyword evidence="3" id="KW-0479">Metal-binding</keyword>
<keyword evidence="3" id="KW-0511">Multifunctional enzyme</keyword>
<dbReference type="Pfam" id="PF02441">
    <property type="entry name" value="Flavoprotein"/>
    <property type="match status" value="1"/>
</dbReference>
<feature type="active site" description="Proton donor" evidence="3">
    <location>
        <position position="158"/>
    </location>
</feature>
<evidence type="ECO:0000256" key="2">
    <source>
        <dbReference type="ARBA" id="ARBA00023239"/>
    </source>
</evidence>
<evidence type="ECO:0000259" key="6">
    <source>
        <dbReference type="Pfam" id="PF04127"/>
    </source>
</evidence>
<feature type="binding site" evidence="3">
    <location>
        <begin position="304"/>
        <end position="307"/>
    </location>
    <ligand>
        <name>CTP</name>
        <dbReference type="ChEBI" id="CHEBI:37563"/>
    </ligand>
</feature>
<name>A0ABS9MT25_9BURK</name>
<evidence type="ECO:0000259" key="5">
    <source>
        <dbReference type="Pfam" id="PF02441"/>
    </source>
</evidence>
<dbReference type="Gene3D" id="3.40.50.1950">
    <property type="entry name" value="Flavin prenyltransferase-like"/>
    <property type="match status" value="1"/>
</dbReference>
<feature type="binding site" evidence="3">
    <location>
        <position position="288"/>
    </location>
    <ligand>
        <name>CTP</name>
        <dbReference type="ChEBI" id="CHEBI:37563"/>
    </ligand>
</feature>
<dbReference type="InterPro" id="IPR005252">
    <property type="entry name" value="CoaBC"/>
</dbReference>
<reference evidence="7 8" key="1">
    <citation type="submission" date="2022-02" db="EMBL/GenBank/DDBJ databases">
        <title>Mesosutterella porci, a novel member of the family Sutterellaceae from pig feces.</title>
        <authorList>
            <person name="Wylensek D."/>
            <person name="Clavel T."/>
        </authorList>
    </citation>
    <scope>NUCLEOTIDE SEQUENCE [LARGE SCALE GENOMIC DNA]</scope>
    <source>
        <strain evidence="8">oilRF-744-wt-GAM-9</strain>
    </source>
</reference>
<feature type="region of interest" description="Phosphopantothenoylcysteine decarboxylase" evidence="3">
    <location>
        <begin position="1"/>
        <end position="189"/>
    </location>
</feature>
<feature type="binding site" evidence="3">
    <location>
        <position position="278"/>
    </location>
    <ligand>
        <name>CTP</name>
        <dbReference type="ChEBI" id="CHEBI:37563"/>
    </ligand>
</feature>
<dbReference type="Proteomes" id="UP001297600">
    <property type="component" value="Unassembled WGS sequence"/>
</dbReference>
<evidence type="ECO:0000256" key="4">
    <source>
        <dbReference type="RuleBase" id="RU364078"/>
    </source>
</evidence>
<evidence type="ECO:0000313" key="7">
    <source>
        <dbReference type="EMBL" id="MCG5031765.1"/>
    </source>
</evidence>
<dbReference type="HAMAP" id="MF_02225">
    <property type="entry name" value="CoaBC"/>
    <property type="match status" value="1"/>
</dbReference>
<dbReference type="GO" id="GO:0004632">
    <property type="term" value="F:phosphopantothenate--cysteine ligase activity"/>
    <property type="evidence" value="ECO:0007669"/>
    <property type="project" value="UniProtKB-EC"/>
</dbReference>
<dbReference type="EC" id="4.1.1.36" evidence="3"/>
<dbReference type="GO" id="GO:0004633">
    <property type="term" value="F:phosphopantothenoylcysteine decarboxylase activity"/>
    <property type="evidence" value="ECO:0007669"/>
    <property type="project" value="UniProtKB-EC"/>
</dbReference>
<keyword evidence="3" id="KW-0460">Magnesium</keyword>
<comment type="catalytic activity">
    <reaction evidence="3 4">
        <text>N-[(R)-4-phosphopantothenoyl]-L-cysteine + H(+) = (R)-4'-phosphopantetheine + CO2</text>
        <dbReference type="Rhea" id="RHEA:16793"/>
        <dbReference type="ChEBI" id="CHEBI:15378"/>
        <dbReference type="ChEBI" id="CHEBI:16526"/>
        <dbReference type="ChEBI" id="CHEBI:59458"/>
        <dbReference type="ChEBI" id="CHEBI:61723"/>
        <dbReference type="EC" id="4.1.1.36"/>
    </reaction>
</comment>
<dbReference type="InterPro" id="IPR036551">
    <property type="entry name" value="Flavin_trans-like"/>
</dbReference>
<keyword evidence="3 4" id="KW-0285">Flavoprotein</keyword>
<comment type="function">
    <text evidence="3">Catalyzes two sequential steps in the biosynthesis of coenzyme A. In the first step cysteine is conjugated to 4'-phosphopantothenate to form 4-phosphopantothenoylcysteine. In the second step the latter compound is decarboxylated to form 4'-phosphopantotheine.</text>
</comment>
<dbReference type="NCBIfam" id="TIGR00521">
    <property type="entry name" value="coaBC_dfp"/>
    <property type="match status" value="1"/>
</dbReference>
<proteinExistence type="inferred from homology"/>
<sequence>MPILENRRIVLAVTGGIAAYKSCELVRLLKKNGADVSVVMTAEAARFVTPLTFEALSGHPAAVSEWDGRGAAMPHITATEGASLLLVAPATANIIAKAALGIADDLVSTLFAARRCPAAFAPAMNERMWRNPPNLRNIEQLAEDGSLVWGPASGGLACGDTGPGRMLEPGEILERVIGFFSEKFLRGRRVLVTAGPTAEPIDPVRILTNRSSGRQGFEIAREAARAGAAVTLVAGPCALETPAGVTRIDVETAQEMRDAVIGHLPGTALFVSVAAVSDWRPASAAAEKLRKTDAAPEIRLVENPDILAEVGALNPECRPYTIGFAAETGELEKRARRKLEVKKADAIVGNRFDLAAGSERNTILYVTREGTENFGPAGKDEVARFILRRAAGSLGR</sequence>
<evidence type="ECO:0000313" key="8">
    <source>
        <dbReference type="Proteomes" id="UP001297600"/>
    </source>
</evidence>
<dbReference type="RefSeq" id="WP_237980271.1">
    <property type="nucleotide sequence ID" value="NZ_JAKNCT010000013.1"/>
</dbReference>
<keyword evidence="2 3" id="KW-0456">Lyase</keyword>
<gene>
    <name evidence="3 7" type="primary">coaBC</name>
    <name evidence="7" type="ORF">MAF45_09980</name>
</gene>
<dbReference type="InterPro" id="IPR007085">
    <property type="entry name" value="DNA/pantothenate-metab_flavo_C"/>
</dbReference>
<organism evidence="7 8">
    <name type="scientific">Mesosutterella porci</name>
    <dbReference type="NCBI Taxonomy" id="2915351"/>
    <lineage>
        <taxon>Bacteria</taxon>
        <taxon>Pseudomonadati</taxon>
        <taxon>Pseudomonadota</taxon>
        <taxon>Betaproteobacteria</taxon>
        <taxon>Burkholderiales</taxon>
        <taxon>Sutterellaceae</taxon>
        <taxon>Mesosutterella</taxon>
    </lineage>
</organism>
<dbReference type="EC" id="6.3.2.5" evidence="3"/>